<comment type="catalytic activity">
    <reaction evidence="7">
        <text>tRNA(Asp) + L-aspartate + ATP = L-aspartyl-tRNA(Asp) + AMP + diphosphate</text>
        <dbReference type="Rhea" id="RHEA:19649"/>
        <dbReference type="Rhea" id="RHEA-COMP:9660"/>
        <dbReference type="Rhea" id="RHEA-COMP:9678"/>
        <dbReference type="ChEBI" id="CHEBI:29991"/>
        <dbReference type="ChEBI" id="CHEBI:30616"/>
        <dbReference type="ChEBI" id="CHEBI:33019"/>
        <dbReference type="ChEBI" id="CHEBI:78442"/>
        <dbReference type="ChEBI" id="CHEBI:78516"/>
        <dbReference type="ChEBI" id="CHEBI:456215"/>
        <dbReference type="EC" id="6.1.1.12"/>
    </reaction>
</comment>
<feature type="binding site" evidence="7">
    <location>
        <position position="226"/>
    </location>
    <ligand>
        <name>ATP</name>
        <dbReference type="ChEBI" id="CHEBI:30616"/>
    </ligand>
</feature>
<keyword evidence="2 7" id="KW-0436">Ligase</keyword>
<dbReference type="GO" id="GO:0003676">
    <property type="term" value="F:nucleic acid binding"/>
    <property type="evidence" value="ECO:0007669"/>
    <property type="project" value="InterPro"/>
</dbReference>
<accession>A0A9D5K8C4</accession>
<dbReference type="AlphaFoldDB" id="A0A9D5K8C4"/>
<dbReference type="InterPro" id="IPR004524">
    <property type="entry name" value="Asp-tRNA-ligase_1"/>
</dbReference>
<feature type="binding site" evidence="7">
    <location>
        <begin position="217"/>
        <end position="219"/>
    </location>
    <ligand>
        <name>ATP</name>
        <dbReference type="ChEBI" id="CHEBI:30616"/>
    </ligand>
</feature>
<comment type="caution">
    <text evidence="9">The sequence shown here is derived from an EMBL/GenBank/DDBJ whole genome shotgun (WGS) entry which is preliminary data.</text>
</comment>
<dbReference type="InterPro" id="IPR002312">
    <property type="entry name" value="Asp/Asn-tRNA-synth_IIb"/>
</dbReference>
<dbReference type="Proteomes" id="UP000630660">
    <property type="component" value="Unassembled WGS sequence"/>
</dbReference>
<dbReference type="GO" id="GO:0004815">
    <property type="term" value="F:aspartate-tRNA ligase activity"/>
    <property type="evidence" value="ECO:0007669"/>
    <property type="project" value="UniProtKB-UniRule"/>
</dbReference>
<dbReference type="InterPro" id="IPR004364">
    <property type="entry name" value="Aa-tRNA-synt_II"/>
</dbReference>
<dbReference type="InterPro" id="IPR029351">
    <property type="entry name" value="GAD_dom"/>
</dbReference>
<proteinExistence type="inferred from homology"/>
<dbReference type="Pfam" id="PF00152">
    <property type="entry name" value="tRNA-synt_2"/>
    <property type="match status" value="1"/>
</dbReference>
<dbReference type="Gene3D" id="2.40.50.140">
    <property type="entry name" value="Nucleic acid-binding proteins"/>
    <property type="match status" value="1"/>
</dbReference>
<reference evidence="9" key="1">
    <citation type="submission" date="2019-11" db="EMBL/GenBank/DDBJ databases">
        <title>Microbial mats filling the niche in hypersaline microbial mats.</title>
        <authorList>
            <person name="Wong H.L."/>
            <person name="Macleod F.I."/>
            <person name="White R.A. III"/>
            <person name="Burns B.P."/>
        </authorList>
    </citation>
    <scope>NUCLEOTIDE SEQUENCE</scope>
    <source>
        <strain evidence="9">Bin_327</strain>
    </source>
</reference>
<dbReference type="EMBL" id="WJKJ01000118">
    <property type="protein sequence ID" value="MBD3364308.1"/>
    <property type="molecule type" value="Genomic_DNA"/>
</dbReference>
<evidence type="ECO:0000256" key="6">
    <source>
        <dbReference type="ARBA" id="ARBA00023146"/>
    </source>
</evidence>
<protein>
    <recommendedName>
        <fullName evidence="7">Aspartate--tRNA ligase</fullName>
        <ecNumber evidence="7">6.1.1.12</ecNumber>
    </recommendedName>
    <alternativeName>
        <fullName evidence="7">Aspartyl-tRNA synthetase</fullName>
        <shortName evidence="7">AspRS</shortName>
    </alternativeName>
</protein>
<keyword evidence="4 7" id="KW-0067">ATP-binding</keyword>
<dbReference type="NCBIfam" id="NF001750">
    <property type="entry name" value="PRK00476.1"/>
    <property type="match status" value="1"/>
</dbReference>
<dbReference type="PANTHER" id="PTHR22594">
    <property type="entry name" value="ASPARTYL/LYSYL-TRNA SYNTHETASE"/>
    <property type="match status" value="1"/>
</dbReference>
<dbReference type="CDD" id="cd04317">
    <property type="entry name" value="EcAspRS_like_N"/>
    <property type="match status" value="1"/>
</dbReference>
<feature type="binding site" evidence="7">
    <location>
        <position position="217"/>
    </location>
    <ligand>
        <name>L-aspartate</name>
        <dbReference type="ChEBI" id="CHEBI:29991"/>
    </ligand>
</feature>
<feature type="domain" description="Aminoacyl-transfer RNA synthetases class-II family profile" evidence="8">
    <location>
        <begin position="149"/>
        <end position="539"/>
    </location>
</feature>
<keyword evidence="5 7" id="KW-0648">Protein biosynthesis</keyword>
<feature type="binding site" evidence="7">
    <location>
        <position position="436"/>
    </location>
    <ligand>
        <name>L-aspartate</name>
        <dbReference type="ChEBI" id="CHEBI:29991"/>
    </ligand>
</feature>
<evidence type="ECO:0000256" key="7">
    <source>
        <dbReference type="HAMAP-Rule" id="MF_00044"/>
    </source>
</evidence>
<dbReference type="SUPFAM" id="SSF55681">
    <property type="entry name" value="Class II aaRS and biotin synthetases"/>
    <property type="match status" value="1"/>
</dbReference>
<dbReference type="InterPro" id="IPR012340">
    <property type="entry name" value="NA-bd_OB-fold"/>
</dbReference>
<dbReference type="EC" id="6.1.1.12" evidence="7"/>
<dbReference type="InterPro" id="IPR047089">
    <property type="entry name" value="Asp-tRNA-ligase_1_N"/>
</dbReference>
<comment type="subcellular location">
    <subcellularLocation>
        <location evidence="7">Cytoplasm</location>
    </subcellularLocation>
</comment>
<dbReference type="GO" id="GO:0006422">
    <property type="term" value="P:aspartyl-tRNA aminoacylation"/>
    <property type="evidence" value="ECO:0007669"/>
    <property type="project" value="UniProtKB-UniRule"/>
</dbReference>
<comment type="function">
    <text evidence="7">Catalyzes the attachment of L-aspartate to tRNA(Asp) in a two-step reaction: L-aspartate is first activated by ATP to form Asp-AMP and then transferred to the acceptor end of tRNA(Asp).</text>
</comment>
<dbReference type="PROSITE" id="PS50862">
    <property type="entry name" value="AA_TRNA_LIGASE_II"/>
    <property type="match status" value="1"/>
</dbReference>
<dbReference type="HAMAP" id="MF_00044">
    <property type="entry name" value="Asp_tRNA_synth_type1"/>
    <property type="match status" value="1"/>
</dbReference>
<evidence type="ECO:0000256" key="3">
    <source>
        <dbReference type="ARBA" id="ARBA00022741"/>
    </source>
</evidence>
<sequence>MKRVYCGNVALEHEQKTVRLCGWVHRLRDLGGVTFLHLRDRSGLIQVVCDPKKVPEADEIHAEDVIEIKGKVSARPSDQVDERLHTGKVEVAAEKLTVLNRACNLPFSVEREELLPAEEMRLRYRYLDLRRPEMTAYMGLRHRMMHLGRNYLAEAGYWEIETPILARSTPEGARDFLVPSRQLKGKFYALPQSPQLYKQILMVSGMDRYFQWARCLRDEDLRADRQLEHTQIDIEASFADEKEIQTLVEGLFAVWSKELNGEEIKTPFPPMTYADAIERFGSDKPDIRNPLEIRTVTEKFTKSEFRIFAQVVEQGGTVRSLTLPDGARLSRKELDTIAEEVKPFGFPGVAWVKKTDGLLSGPLSKFTEGTDLKEGNLELCLGGKDAKNLNQAMGRLRDVCGKRLDLVDEADMAALWVTDFPMFELDEDSGRIVPAHHIFTSPRDEDLEYLEKDPLKVRGRLFDIVLNGWELGSGSVRCHDTELQKKLLKIAGLNPAHFDFFLKALEAGAPPHAGIGMGFDRIVAIYAGLDSIRDTIAFPKTTSGQGLMEGQPSGVEESQLNELGIKVRKIQEDHR</sequence>
<dbReference type="InterPro" id="IPR047090">
    <property type="entry name" value="AspRS_core"/>
</dbReference>
<feature type="region of interest" description="Aspartate" evidence="7">
    <location>
        <begin position="195"/>
        <end position="198"/>
    </location>
</feature>
<evidence type="ECO:0000256" key="1">
    <source>
        <dbReference type="ARBA" id="ARBA00006303"/>
    </source>
</evidence>
<dbReference type="GO" id="GO:0005737">
    <property type="term" value="C:cytoplasm"/>
    <property type="evidence" value="ECO:0007669"/>
    <property type="project" value="UniProtKB-SubCell"/>
</dbReference>
<keyword evidence="6 7" id="KW-0030">Aminoacyl-tRNA synthetase</keyword>
<dbReference type="InterPro" id="IPR045864">
    <property type="entry name" value="aa-tRNA-synth_II/BPL/LPL"/>
</dbReference>
<dbReference type="Pfam" id="PF02938">
    <property type="entry name" value="GAD"/>
    <property type="match status" value="1"/>
</dbReference>
<evidence type="ECO:0000259" key="8">
    <source>
        <dbReference type="PROSITE" id="PS50862"/>
    </source>
</evidence>
<dbReference type="InterPro" id="IPR004115">
    <property type="entry name" value="GAD-like_sf"/>
</dbReference>
<dbReference type="NCBIfam" id="TIGR00459">
    <property type="entry name" value="aspS_bact"/>
    <property type="match status" value="1"/>
</dbReference>
<evidence type="ECO:0000313" key="10">
    <source>
        <dbReference type="Proteomes" id="UP000630660"/>
    </source>
</evidence>
<evidence type="ECO:0000313" key="9">
    <source>
        <dbReference type="EMBL" id="MBD3364308.1"/>
    </source>
</evidence>
<dbReference type="Pfam" id="PF01336">
    <property type="entry name" value="tRNA_anti-codon"/>
    <property type="match status" value="1"/>
</dbReference>
<gene>
    <name evidence="7 9" type="primary">aspS</name>
    <name evidence="9" type="ORF">GF359_03740</name>
</gene>
<comment type="subunit">
    <text evidence="7">Homodimer.</text>
</comment>
<dbReference type="Gene3D" id="3.30.1360.30">
    <property type="entry name" value="GAD-like domain"/>
    <property type="match status" value="1"/>
</dbReference>
<organism evidence="9 10">
    <name type="scientific">candidate division WOR-3 bacterium</name>
    <dbReference type="NCBI Taxonomy" id="2052148"/>
    <lineage>
        <taxon>Bacteria</taxon>
        <taxon>Bacteria division WOR-3</taxon>
    </lineage>
</organism>
<feature type="binding site" evidence="7">
    <location>
        <position position="171"/>
    </location>
    <ligand>
        <name>L-aspartate</name>
        <dbReference type="ChEBI" id="CHEBI:29991"/>
    </ligand>
</feature>
<dbReference type="SUPFAM" id="SSF50249">
    <property type="entry name" value="Nucleic acid-binding proteins"/>
    <property type="match status" value="1"/>
</dbReference>
<name>A0A9D5K8C4_UNCW3</name>
<dbReference type="PANTHER" id="PTHR22594:SF5">
    <property type="entry name" value="ASPARTATE--TRNA LIGASE, MITOCHONDRIAL"/>
    <property type="match status" value="1"/>
</dbReference>
<comment type="similarity">
    <text evidence="1 7">Belongs to the class-II aminoacyl-tRNA synthetase family. Type 1 subfamily.</text>
</comment>
<dbReference type="InterPro" id="IPR006195">
    <property type="entry name" value="aa-tRNA-synth_II"/>
</dbReference>
<evidence type="ECO:0000256" key="5">
    <source>
        <dbReference type="ARBA" id="ARBA00022917"/>
    </source>
</evidence>
<feature type="binding site" evidence="7">
    <location>
        <position position="470"/>
    </location>
    <ligand>
        <name>ATP</name>
        <dbReference type="ChEBI" id="CHEBI:30616"/>
    </ligand>
</feature>
<dbReference type="SUPFAM" id="SSF55261">
    <property type="entry name" value="GAD domain-like"/>
    <property type="match status" value="1"/>
</dbReference>
<dbReference type="InterPro" id="IPR004365">
    <property type="entry name" value="NA-bd_OB_tRNA"/>
</dbReference>
<dbReference type="CDD" id="cd00777">
    <property type="entry name" value="AspRS_core"/>
    <property type="match status" value="1"/>
</dbReference>
<keyword evidence="3 7" id="KW-0547">Nucleotide-binding</keyword>
<evidence type="ECO:0000256" key="2">
    <source>
        <dbReference type="ARBA" id="ARBA00022598"/>
    </source>
</evidence>
<keyword evidence="7" id="KW-0963">Cytoplasm</keyword>
<dbReference type="PRINTS" id="PR01042">
    <property type="entry name" value="TRNASYNTHASP"/>
</dbReference>
<dbReference type="Gene3D" id="3.30.930.10">
    <property type="entry name" value="Bira Bifunctional Protein, Domain 2"/>
    <property type="match status" value="1"/>
</dbReference>
<dbReference type="GO" id="GO:0005524">
    <property type="term" value="F:ATP binding"/>
    <property type="evidence" value="ECO:0007669"/>
    <property type="project" value="UniProtKB-UniRule"/>
</dbReference>
<feature type="binding site" evidence="7">
    <location>
        <position position="477"/>
    </location>
    <ligand>
        <name>L-aspartate</name>
        <dbReference type="ChEBI" id="CHEBI:29991"/>
    </ligand>
</feature>
<comment type="caution">
    <text evidence="7">Lacks conserved residue(s) required for the propagation of feature annotation.</text>
</comment>
<evidence type="ECO:0000256" key="4">
    <source>
        <dbReference type="ARBA" id="ARBA00022840"/>
    </source>
</evidence>
<feature type="binding site" evidence="7">
    <location>
        <begin position="518"/>
        <end position="521"/>
    </location>
    <ligand>
        <name>ATP</name>
        <dbReference type="ChEBI" id="CHEBI:30616"/>
    </ligand>
</feature>